<proteinExistence type="predicted"/>
<reference evidence="1" key="2">
    <citation type="submission" date="2020-09" db="EMBL/GenBank/DDBJ databases">
        <authorList>
            <person name="Thekke Veetil T."/>
            <person name="Lagos-Kutz D."/>
            <person name="Mccoppin N.K."/>
            <person name="Hartman G.L."/>
            <person name="Lim H.-S."/>
            <person name="Domier L.L."/>
        </authorList>
    </citation>
    <scope>NUCLEOTIDE SEQUENCE</scope>
    <source>
        <strain evidence="1">STN1ThV5</strain>
    </source>
</reference>
<accession>A0A7T3UZ01</accession>
<protein>
    <submittedName>
        <fullName evidence="1">Putative capsid protein</fullName>
    </submittedName>
</protein>
<organism evidence="1">
    <name type="scientific">Soybean thrips virus 5</name>
    <dbReference type="NCBI Taxonomy" id="2796559"/>
    <lineage>
        <taxon>Viruses</taxon>
        <taxon>Riboviria</taxon>
    </lineage>
</organism>
<dbReference type="EMBL" id="MW033632">
    <property type="protein sequence ID" value="QPZ88427.1"/>
    <property type="molecule type" value="Genomic_RNA"/>
</dbReference>
<name>A0A7T3UZ01_9VIRU</name>
<evidence type="ECO:0000313" key="1">
    <source>
        <dbReference type="EMBL" id="QPZ88427.1"/>
    </source>
</evidence>
<reference evidence="1" key="1">
    <citation type="journal article" date="2020" name="Viruses">
        <title>Soybean Thrips (Thysanoptera: Thripidae) Harbor Highly Diverse Populations of Arthropod, Fungal and Plant Viruses.</title>
        <authorList>
            <person name="Thekke-Veetil T."/>
            <person name="Lagos-Kutz D."/>
            <person name="McCoppin N.K."/>
            <person name="Hartman G.L."/>
            <person name="Ju H.K."/>
            <person name="Lim H.S."/>
            <person name="Domier L.L."/>
        </authorList>
    </citation>
    <scope>NUCLEOTIDE SEQUENCE</scope>
    <source>
        <strain evidence="1">STN1ThV5</strain>
    </source>
</reference>
<sequence>MNKITIVSAIALLAFSITLADDFKSDQKGCEHYKEAWRIAKCAATKAEHGLITDKTFASYLHIAMRKIPANSFYTSLGFTTGADKEVVFGKQSHYDFDQFKYAFNYDIRNYYFEKALLHTRKTYKKPVLMFVKSVPSGVPDWNENIPAQLHPKGYGNELQMFLSSSPTSFKHDQKENCNKFYDWDQRESFENAVGAVLIMDASLWCPILTNSKFDVVVADIAERDISDEDNKFKFFETNWEITSDGNVGKNIDAKYMTVFL</sequence>